<proteinExistence type="predicted"/>
<dbReference type="AlphaFoldDB" id="A0A392U463"/>
<sequence>MKGSEMVVVGDRNENERVMKMDSCWR</sequence>
<feature type="non-terminal residue" evidence="1">
    <location>
        <position position="26"/>
    </location>
</feature>
<dbReference type="Proteomes" id="UP000265520">
    <property type="component" value="Unassembled WGS sequence"/>
</dbReference>
<dbReference type="EMBL" id="LXQA010732908">
    <property type="protein sequence ID" value="MCI68231.1"/>
    <property type="molecule type" value="Genomic_DNA"/>
</dbReference>
<protein>
    <submittedName>
        <fullName evidence="1">Uncharacterized protein</fullName>
    </submittedName>
</protein>
<reference evidence="1 2" key="1">
    <citation type="journal article" date="2018" name="Front. Plant Sci.">
        <title>Red Clover (Trifolium pratense) and Zigzag Clover (T. medium) - A Picture of Genomic Similarities and Differences.</title>
        <authorList>
            <person name="Dluhosova J."/>
            <person name="Istvanek J."/>
            <person name="Nedelnik J."/>
            <person name="Repkova J."/>
        </authorList>
    </citation>
    <scope>NUCLEOTIDE SEQUENCE [LARGE SCALE GENOMIC DNA]</scope>
    <source>
        <strain evidence="2">cv. 10/8</strain>
        <tissue evidence="1">Leaf</tissue>
    </source>
</reference>
<name>A0A392U463_9FABA</name>
<comment type="caution">
    <text evidence="1">The sequence shown here is derived from an EMBL/GenBank/DDBJ whole genome shotgun (WGS) entry which is preliminary data.</text>
</comment>
<evidence type="ECO:0000313" key="1">
    <source>
        <dbReference type="EMBL" id="MCI68231.1"/>
    </source>
</evidence>
<keyword evidence="2" id="KW-1185">Reference proteome</keyword>
<evidence type="ECO:0000313" key="2">
    <source>
        <dbReference type="Proteomes" id="UP000265520"/>
    </source>
</evidence>
<accession>A0A392U463</accession>
<organism evidence="1 2">
    <name type="scientific">Trifolium medium</name>
    <dbReference type="NCBI Taxonomy" id="97028"/>
    <lineage>
        <taxon>Eukaryota</taxon>
        <taxon>Viridiplantae</taxon>
        <taxon>Streptophyta</taxon>
        <taxon>Embryophyta</taxon>
        <taxon>Tracheophyta</taxon>
        <taxon>Spermatophyta</taxon>
        <taxon>Magnoliopsida</taxon>
        <taxon>eudicotyledons</taxon>
        <taxon>Gunneridae</taxon>
        <taxon>Pentapetalae</taxon>
        <taxon>rosids</taxon>
        <taxon>fabids</taxon>
        <taxon>Fabales</taxon>
        <taxon>Fabaceae</taxon>
        <taxon>Papilionoideae</taxon>
        <taxon>50 kb inversion clade</taxon>
        <taxon>NPAAA clade</taxon>
        <taxon>Hologalegina</taxon>
        <taxon>IRL clade</taxon>
        <taxon>Trifolieae</taxon>
        <taxon>Trifolium</taxon>
    </lineage>
</organism>